<evidence type="ECO:0000313" key="2">
    <source>
        <dbReference type="Proteomes" id="UP001285263"/>
    </source>
</evidence>
<dbReference type="EMBL" id="JAXCLA010000004">
    <property type="protein sequence ID" value="MDY0745706.1"/>
    <property type="molecule type" value="Genomic_DNA"/>
</dbReference>
<gene>
    <name evidence="1" type="ORF">SNE35_14395</name>
</gene>
<comment type="caution">
    <text evidence="1">The sequence shown here is derived from an EMBL/GenBank/DDBJ whole genome shotgun (WGS) entry which is preliminary data.</text>
</comment>
<keyword evidence="2" id="KW-1185">Reference proteome</keyword>
<proteinExistence type="predicted"/>
<dbReference type="RefSeq" id="WP_320423600.1">
    <property type="nucleotide sequence ID" value="NZ_JAXCLA010000004.1"/>
</dbReference>
<reference evidence="1 2" key="1">
    <citation type="submission" date="2023-11" db="EMBL/GenBank/DDBJ databases">
        <title>Paucibacter sp. nov., isolated from fresh soil in Korea.</title>
        <authorList>
            <person name="Le N.T.T."/>
        </authorList>
    </citation>
    <scope>NUCLEOTIDE SEQUENCE [LARGE SCALE GENOMIC DNA]</scope>
    <source>
        <strain evidence="1 2">R3-3</strain>
    </source>
</reference>
<name>A0ABU5DHE0_9BURK</name>
<dbReference type="Proteomes" id="UP001285263">
    <property type="component" value="Unassembled WGS sequence"/>
</dbReference>
<accession>A0ABU5DHE0</accession>
<evidence type="ECO:0000313" key="1">
    <source>
        <dbReference type="EMBL" id="MDY0745706.1"/>
    </source>
</evidence>
<protein>
    <submittedName>
        <fullName evidence="1">Uncharacterized protein</fullName>
    </submittedName>
</protein>
<organism evidence="1 2">
    <name type="scientific">Roseateles agri</name>
    <dbReference type="NCBI Taxonomy" id="3098619"/>
    <lineage>
        <taxon>Bacteria</taxon>
        <taxon>Pseudomonadati</taxon>
        <taxon>Pseudomonadota</taxon>
        <taxon>Betaproteobacteria</taxon>
        <taxon>Burkholderiales</taxon>
        <taxon>Sphaerotilaceae</taxon>
        <taxon>Roseateles</taxon>
    </lineage>
</organism>
<sequence length="51" mass="5382">MIISTLNTPAAKSLIANMPIVILFKAVRGLFAGNGRRASLPQGNLPSASFR</sequence>